<name>A0ABX8W463_9LACO</name>
<dbReference type="RefSeq" id="WP_220220927.1">
    <property type="nucleotide sequence ID" value="NZ_CP048268.1"/>
</dbReference>
<feature type="transmembrane region" description="Helical" evidence="1">
    <location>
        <begin position="6"/>
        <end position="26"/>
    </location>
</feature>
<organism evidence="2 3">
    <name type="scientific">Lactobacillus panisapium</name>
    <dbReference type="NCBI Taxonomy" id="2012495"/>
    <lineage>
        <taxon>Bacteria</taxon>
        <taxon>Bacillati</taxon>
        <taxon>Bacillota</taxon>
        <taxon>Bacilli</taxon>
        <taxon>Lactobacillales</taxon>
        <taxon>Lactobacillaceae</taxon>
        <taxon>Lactobacillus</taxon>
    </lineage>
</organism>
<evidence type="ECO:0000313" key="2">
    <source>
        <dbReference type="EMBL" id="QYN52506.1"/>
    </source>
</evidence>
<reference evidence="2 3" key="1">
    <citation type="submission" date="2020-01" db="EMBL/GenBank/DDBJ databases">
        <title>Vast differences in strain-level diversity in the gut microbiota of two closely related honey bee species.</title>
        <authorList>
            <person name="Ellegaard K.M."/>
            <person name="Suenami S."/>
            <person name="Miyazaki R."/>
            <person name="Engel P."/>
        </authorList>
    </citation>
    <scope>NUCLEOTIDE SEQUENCE [LARGE SCALE GENOMIC DNA]</scope>
    <source>
        <strain evidence="2 3">ESL0416</strain>
    </source>
</reference>
<accession>A0ABX8W463</accession>
<evidence type="ECO:0000256" key="1">
    <source>
        <dbReference type="SAM" id="Phobius"/>
    </source>
</evidence>
<evidence type="ECO:0000313" key="3">
    <source>
        <dbReference type="Proteomes" id="UP000826550"/>
    </source>
</evidence>
<gene>
    <name evidence="2" type="ORF">GYM71_03430</name>
</gene>
<keyword evidence="1" id="KW-1133">Transmembrane helix</keyword>
<keyword evidence="1" id="KW-0472">Membrane</keyword>
<proteinExistence type="predicted"/>
<keyword evidence="3" id="KW-1185">Reference proteome</keyword>
<dbReference type="EMBL" id="CP048268">
    <property type="protein sequence ID" value="QYN52506.1"/>
    <property type="molecule type" value="Genomic_DNA"/>
</dbReference>
<feature type="transmembrane region" description="Helical" evidence="1">
    <location>
        <begin position="38"/>
        <end position="57"/>
    </location>
</feature>
<keyword evidence="1" id="KW-0812">Transmembrane</keyword>
<protein>
    <submittedName>
        <fullName evidence="2">Uncharacterized protein</fullName>
    </submittedName>
</protein>
<sequence length="62" mass="6908">MGVNSVLLFGTAPLIVVAAFCLVFSFDVRKTRKSRLQLFIAAIVVFCLIAVIMYRLFRSPLA</sequence>
<dbReference type="Proteomes" id="UP000826550">
    <property type="component" value="Chromosome"/>
</dbReference>